<protein>
    <submittedName>
        <fullName evidence="2">Uncharacterized protein</fullName>
    </submittedName>
</protein>
<sequence length="237" mass="25754">MSTNGNGQFREDELVSRKVKVGQEWQTRIFPIIGGRLRILHENNDNLSIQTEIVKLETDFVVVRAAVESQRGKFNGTGTASGQRDARLADSLVELAETRAIARALRFGGIGVEYTSAEEISHVSPESEQTPNKEPASVFPEGNGNGKTGTTPSSDAIDRPAEGNGSKGQHCPIEKPHSNGAVTSAQVRALYALTKRAKYHQDDIANLLAPFQVSRFEDLPREAASQLIGYIQQEIAA</sequence>
<gene>
    <name evidence="2" type="ORF">HY912_20180</name>
</gene>
<organism evidence="2 3">
    <name type="scientific">Desulfomonile tiedjei</name>
    <dbReference type="NCBI Taxonomy" id="2358"/>
    <lineage>
        <taxon>Bacteria</taxon>
        <taxon>Pseudomonadati</taxon>
        <taxon>Thermodesulfobacteriota</taxon>
        <taxon>Desulfomonilia</taxon>
        <taxon>Desulfomonilales</taxon>
        <taxon>Desulfomonilaceae</taxon>
        <taxon>Desulfomonile</taxon>
    </lineage>
</organism>
<accession>A0A9D6Z260</accession>
<reference evidence="2" key="1">
    <citation type="submission" date="2020-07" db="EMBL/GenBank/DDBJ databases">
        <title>Huge and variable diversity of episymbiotic CPR bacteria and DPANN archaea in groundwater ecosystems.</title>
        <authorList>
            <person name="He C.Y."/>
            <person name="Keren R."/>
            <person name="Whittaker M."/>
            <person name="Farag I.F."/>
            <person name="Doudna J."/>
            <person name="Cate J.H.D."/>
            <person name="Banfield J.F."/>
        </authorList>
    </citation>
    <scope>NUCLEOTIDE SEQUENCE</scope>
    <source>
        <strain evidence="2">NC_groundwater_1664_Pr3_B-0.1um_52_9</strain>
    </source>
</reference>
<dbReference type="EMBL" id="JACRDE010000527">
    <property type="protein sequence ID" value="MBI5251818.1"/>
    <property type="molecule type" value="Genomic_DNA"/>
</dbReference>
<evidence type="ECO:0000313" key="2">
    <source>
        <dbReference type="EMBL" id="MBI5251818.1"/>
    </source>
</evidence>
<proteinExistence type="predicted"/>
<comment type="caution">
    <text evidence="2">The sequence shown here is derived from an EMBL/GenBank/DDBJ whole genome shotgun (WGS) entry which is preliminary data.</text>
</comment>
<evidence type="ECO:0000256" key="1">
    <source>
        <dbReference type="SAM" id="MobiDB-lite"/>
    </source>
</evidence>
<evidence type="ECO:0000313" key="3">
    <source>
        <dbReference type="Proteomes" id="UP000807825"/>
    </source>
</evidence>
<dbReference type="Proteomes" id="UP000807825">
    <property type="component" value="Unassembled WGS sequence"/>
</dbReference>
<name>A0A9D6Z260_9BACT</name>
<feature type="region of interest" description="Disordered" evidence="1">
    <location>
        <begin position="119"/>
        <end position="179"/>
    </location>
</feature>
<dbReference type="AlphaFoldDB" id="A0A9D6Z260"/>